<feature type="compositionally biased region" description="Low complexity" evidence="1">
    <location>
        <begin position="62"/>
        <end position="97"/>
    </location>
</feature>
<feature type="compositionally biased region" description="Basic and acidic residues" evidence="1">
    <location>
        <begin position="122"/>
        <end position="143"/>
    </location>
</feature>
<name>A0A0D2ME54_9CHLO</name>
<feature type="region of interest" description="Disordered" evidence="1">
    <location>
        <begin position="38"/>
        <end position="143"/>
    </location>
</feature>
<keyword evidence="3" id="KW-1185">Reference proteome</keyword>
<sequence length="167" mass="18282">MYSPLAEAAAARVGRGSKVTVTGVLREIIAQSLGVLAPRGASQQQDSAFDGAPSAAPPPPQQQQAPFYGQQGQQQQWAQQEQQQQQQQQQWAQQAAPGPTPPQAPASEVEAHWLSVLNEPNKWWDNRTNKRNPKAPDYKSKDGDIALWIDSRATPEWVLSNLPPTQG</sequence>
<organism evidence="2 3">
    <name type="scientific">Monoraphidium neglectum</name>
    <dbReference type="NCBI Taxonomy" id="145388"/>
    <lineage>
        <taxon>Eukaryota</taxon>
        <taxon>Viridiplantae</taxon>
        <taxon>Chlorophyta</taxon>
        <taxon>core chlorophytes</taxon>
        <taxon>Chlorophyceae</taxon>
        <taxon>CS clade</taxon>
        <taxon>Sphaeropleales</taxon>
        <taxon>Selenastraceae</taxon>
        <taxon>Monoraphidium</taxon>
    </lineage>
</organism>
<dbReference type="KEGG" id="mng:MNEG_6510"/>
<evidence type="ECO:0000256" key="1">
    <source>
        <dbReference type="SAM" id="MobiDB-lite"/>
    </source>
</evidence>
<dbReference type="RefSeq" id="XP_013900474.1">
    <property type="nucleotide sequence ID" value="XM_014045020.1"/>
</dbReference>
<dbReference type="OrthoDB" id="1078367at2759"/>
<gene>
    <name evidence="2" type="ORF">MNEG_6510</name>
</gene>
<dbReference type="GeneID" id="25739386"/>
<protein>
    <submittedName>
        <fullName evidence="2">Uncharacterized protein</fullName>
    </submittedName>
</protein>
<dbReference type="Proteomes" id="UP000054498">
    <property type="component" value="Unassembled WGS sequence"/>
</dbReference>
<dbReference type="AlphaFoldDB" id="A0A0D2ME54"/>
<reference evidence="2 3" key="1">
    <citation type="journal article" date="2013" name="BMC Genomics">
        <title>Reconstruction of the lipid metabolism for the microalga Monoraphidium neglectum from its genome sequence reveals characteristics suitable for biofuel production.</title>
        <authorList>
            <person name="Bogen C."/>
            <person name="Al-Dilaimi A."/>
            <person name="Albersmeier A."/>
            <person name="Wichmann J."/>
            <person name="Grundmann M."/>
            <person name="Rupp O."/>
            <person name="Lauersen K.J."/>
            <person name="Blifernez-Klassen O."/>
            <person name="Kalinowski J."/>
            <person name="Goesmann A."/>
            <person name="Mussgnug J.H."/>
            <person name="Kruse O."/>
        </authorList>
    </citation>
    <scope>NUCLEOTIDE SEQUENCE [LARGE SCALE GENOMIC DNA]</scope>
    <source>
        <strain evidence="2 3">SAG 48.87</strain>
    </source>
</reference>
<proteinExistence type="predicted"/>
<accession>A0A0D2ME54</accession>
<evidence type="ECO:0000313" key="3">
    <source>
        <dbReference type="Proteomes" id="UP000054498"/>
    </source>
</evidence>
<evidence type="ECO:0000313" key="2">
    <source>
        <dbReference type="EMBL" id="KIZ01455.1"/>
    </source>
</evidence>
<dbReference type="EMBL" id="KK101282">
    <property type="protein sequence ID" value="KIZ01455.1"/>
    <property type="molecule type" value="Genomic_DNA"/>
</dbReference>
<dbReference type="STRING" id="145388.A0A0D2ME54"/>